<dbReference type="EMBL" id="JACHDN010000001">
    <property type="protein sequence ID" value="MBB5472832.1"/>
    <property type="molecule type" value="Genomic_DNA"/>
</dbReference>
<protein>
    <recommendedName>
        <fullName evidence="5">PE domain-containing protein</fullName>
    </recommendedName>
</protein>
<proteinExistence type="predicted"/>
<keyword evidence="3" id="KW-1185">Reference proteome</keyword>
<dbReference type="EMBL" id="BJVQ01000042">
    <property type="protein sequence ID" value="GEL47604.1"/>
    <property type="molecule type" value="Genomic_DNA"/>
</dbReference>
<evidence type="ECO:0000313" key="3">
    <source>
        <dbReference type="Proteomes" id="UP000321723"/>
    </source>
</evidence>
<dbReference type="Proteomes" id="UP000564629">
    <property type="component" value="Unassembled WGS sequence"/>
</dbReference>
<organism evidence="1 3">
    <name type="scientific">Cellulomonas hominis</name>
    <dbReference type="NCBI Taxonomy" id="156981"/>
    <lineage>
        <taxon>Bacteria</taxon>
        <taxon>Bacillati</taxon>
        <taxon>Actinomycetota</taxon>
        <taxon>Actinomycetes</taxon>
        <taxon>Micrococcales</taxon>
        <taxon>Cellulomonadaceae</taxon>
        <taxon>Cellulomonas</taxon>
    </lineage>
</organism>
<sequence>MSVAVETSALDTAAAELEEAAAALQAADVAGPFAPVPDALPGSATGEAAVWVSTRVAAAVQVLGENVRGMAASASGTADGYRGAEASTSGRFAGMVPQ</sequence>
<dbReference type="AlphaFoldDB" id="A0A511FG70"/>
<reference evidence="2 4" key="2">
    <citation type="submission" date="2020-08" db="EMBL/GenBank/DDBJ databases">
        <title>Sequencing the genomes of 1000 actinobacteria strains.</title>
        <authorList>
            <person name="Klenk H.-P."/>
        </authorList>
    </citation>
    <scope>NUCLEOTIDE SEQUENCE [LARGE SCALE GENOMIC DNA]</scope>
    <source>
        <strain evidence="2 4">DSM 9581</strain>
    </source>
</reference>
<accession>A0A511FG70</accession>
<name>A0A511FG70_9CELL</name>
<comment type="caution">
    <text evidence="1">The sequence shown here is derived from an EMBL/GenBank/DDBJ whole genome shotgun (WGS) entry which is preliminary data.</text>
</comment>
<reference evidence="1 3" key="1">
    <citation type="submission" date="2019-07" db="EMBL/GenBank/DDBJ databases">
        <title>Whole genome shotgun sequence of Cellulomonas hominis NBRC 16055.</title>
        <authorList>
            <person name="Hosoyama A."/>
            <person name="Uohara A."/>
            <person name="Ohji S."/>
            <person name="Ichikawa N."/>
        </authorList>
    </citation>
    <scope>NUCLEOTIDE SEQUENCE [LARGE SCALE GENOMIC DNA]</scope>
    <source>
        <strain evidence="1 3">NBRC 16055</strain>
    </source>
</reference>
<dbReference type="RefSeq" id="WP_146838845.1">
    <property type="nucleotide sequence ID" value="NZ_BJVQ01000042.1"/>
</dbReference>
<dbReference type="OrthoDB" id="4828464at2"/>
<evidence type="ECO:0000313" key="1">
    <source>
        <dbReference type="EMBL" id="GEL47604.1"/>
    </source>
</evidence>
<evidence type="ECO:0008006" key="5">
    <source>
        <dbReference type="Google" id="ProtNLM"/>
    </source>
</evidence>
<dbReference type="Proteomes" id="UP000321723">
    <property type="component" value="Unassembled WGS sequence"/>
</dbReference>
<gene>
    <name evidence="1" type="ORF">CHO01_27200</name>
    <name evidence="2" type="ORF">HNR08_001568</name>
</gene>
<evidence type="ECO:0000313" key="2">
    <source>
        <dbReference type="EMBL" id="MBB5472832.1"/>
    </source>
</evidence>
<evidence type="ECO:0000313" key="4">
    <source>
        <dbReference type="Proteomes" id="UP000564629"/>
    </source>
</evidence>